<feature type="transmembrane region" description="Helical" evidence="7">
    <location>
        <begin position="365"/>
        <end position="388"/>
    </location>
</feature>
<dbReference type="PANTHER" id="PTHR43791:SF43">
    <property type="entry name" value="MAJOR FACILITATOR SUPERFAMILY (MFS) PROFILE DOMAIN-CONTAINING PROTEIN"/>
    <property type="match status" value="1"/>
</dbReference>
<dbReference type="RefSeq" id="XP_056492193.1">
    <property type="nucleotide sequence ID" value="XM_056626398.1"/>
</dbReference>
<dbReference type="InterPro" id="IPR020846">
    <property type="entry name" value="MFS_dom"/>
</dbReference>
<dbReference type="InterPro" id="IPR011701">
    <property type="entry name" value="MFS"/>
</dbReference>
<accession>A0A9X0BCP5</accession>
<dbReference type="InterPro" id="IPR036259">
    <property type="entry name" value="MFS_trans_sf"/>
</dbReference>
<protein>
    <recommendedName>
        <fullName evidence="8">Major facilitator superfamily (MFS) profile domain-containing protein</fullName>
    </recommendedName>
</protein>
<feature type="transmembrane region" description="Helical" evidence="7">
    <location>
        <begin position="394"/>
        <end position="412"/>
    </location>
</feature>
<dbReference type="SUPFAM" id="SSF103473">
    <property type="entry name" value="MFS general substrate transporter"/>
    <property type="match status" value="1"/>
</dbReference>
<keyword evidence="10" id="KW-1185">Reference proteome</keyword>
<evidence type="ECO:0000313" key="10">
    <source>
        <dbReference type="Proteomes" id="UP001147747"/>
    </source>
</evidence>
<feature type="transmembrane region" description="Helical" evidence="7">
    <location>
        <begin position="63"/>
        <end position="81"/>
    </location>
</feature>
<feature type="transmembrane region" description="Helical" evidence="7">
    <location>
        <begin position="197"/>
        <end position="219"/>
    </location>
</feature>
<name>A0A9X0BCP5_9EURO</name>
<evidence type="ECO:0000256" key="6">
    <source>
        <dbReference type="ARBA" id="ARBA00037968"/>
    </source>
</evidence>
<feature type="transmembrane region" description="Helical" evidence="7">
    <location>
        <begin position="424"/>
        <end position="446"/>
    </location>
</feature>
<dbReference type="Pfam" id="PF07690">
    <property type="entry name" value="MFS_1"/>
    <property type="match status" value="1"/>
</dbReference>
<dbReference type="FunFam" id="1.20.1250.20:FF:000065">
    <property type="entry name" value="Putative MFS pantothenate transporter"/>
    <property type="match status" value="1"/>
</dbReference>
<dbReference type="AlphaFoldDB" id="A0A9X0BCP5"/>
<feature type="transmembrane region" description="Helical" evidence="7">
    <location>
        <begin position="137"/>
        <end position="156"/>
    </location>
</feature>
<feature type="domain" description="Major facilitator superfamily (MFS) profile" evidence="8">
    <location>
        <begin position="71"/>
        <end position="485"/>
    </location>
</feature>
<reference evidence="9" key="1">
    <citation type="submission" date="2022-12" db="EMBL/GenBank/DDBJ databases">
        <authorList>
            <person name="Petersen C."/>
        </authorList>
    </citation>
    <scope>NUCLEOTIDE SEQUENCE</scope>
    <source>
        <strain evidence="9">IBT 29677</strain>
    </source>
</reference>
<evidence type="ECO:0000256" key="7">
    <source>
        <dbReference type="SAM" id="Phobius"/>
    </source>
</evidence>
<evidence type="ECO:0000256" key="2">
    <source>
        <dbReference type="ARBA" id="ARBA00022448"/>
    </source>
</evidence>
<evidence type="ECO:0000256" key="3">
    <source>
        <dbReference type="ARBA" id="ARBA00022692"/>
    </source>
</evidence>
<evidence type="ECO:0000256" key="5">
    <source>
        <dbReference type="ARBA" id="ARBA00023136"/>
    </source>
</evidence>
<keyword evidence="3 7" id="KW-0812">Transmembrane</keyword>
<dbReference type="EMBL" id="JAPZBU010000004">
    <property type="protein sequence ID" value="KAJ5407878.1"/>
    <property type="molecule type" value="Genomic_DNA"/>
</dbReference>
<gene>
    <name evidence="9" type="ORF">N7509_001761</name>
</gene>
<evidence type="ECO:0000256" key="4">
    <source>
        <dbReference type="ARBA" id="ARBA00022989"/>
    </source>
</evidence>
<reference evidence="9" key="2">
    <citation type="journal article" date="2023" name="IMA Fungus">
        <title>Comparative genomic study of the Penicillium genus elucidates a diverse pangenome and 15 lateral gene transfer events.</title>
        <authorList>
            <person name="Petersen C."/>
            <person name="Sorensen T."/>
            <person name="Nielsen M.R."/>
            <person name="Sondergaard T.E."/>
            <person name="Sorensen J.L."/>
            <person name="Fitzpatrick D.A."/>
            <person name="Frisvad J.C."/>
            <person name="Nielsen K.L."/>
        </authorList>
    </citation>
    <scope>NUCLEOTIDE SEQUENCE</scope>
    <source>
        <strain evidence="9">IBT 29677</strain>
    </source>
</reference>
<proteinExistence type="inferred from homology"/>
<evidence type="ECO:0000259" key="8">
    <source>
        <dbReference type="PROSITE" id="PS50850"/>
    </source>
</evidence>
<evidence type="ECO:0000256" key="1">
    <source>
        <dbReference type="ARBA" id="ARBA00004141"/>
    </source>
</evidence>
<dbReference type="OrthoDB" id="3639251at2759"/>
<feature type="transmembrane region" description="Helical" evidence="7">
    <location>
        <begin position="108"/>
        <end position="130"/>
    </location>
</feature>
<keyword evidence="4 7" id="KW-1133">Transmembrane helix</keyword>
<dbReference type="PROSITE" id="PS50850">
    <property type="entry name" value="MFS"/>
    <property type="match status" value="1"/>
</dbReference>
<dbReference type="GeneID" id="81365378"/>
<dbReference type="GO" id="GO:0016020">
    <property type="term" value="C:membrane"/>
    <property type="evidence" value="ECO:0007669"/>
    <property type="project" value="UniProtKB-SubCell"/>
</dbReference>
<feature type="transmembrane region" description="Helical" evidence="7">
    <location>
        <begin position="458"/>
        <end position="480"/>
    </location>
</feature>
<dbReference type="Proteomes" id="UP001147747">
    <property type="component" value="Unassembled WGS sequence"/>
</dbReference>
<evidence type="ECO:0000313" key="9">
    <source>
        <dbReference type="EMBL" id="KAJ5407878.1"/>
    </source>
</evidence>
<dbReference type="Gene3D" id="1.20.1250.20">
    <property type="entry name" value="MFS general substrate transporter like domains"/>
    <property type="match status" value="2"/>
</dbReference>
<organism evidence="9 10">
    <name type="scientific">Penicillium cosmopolitanum</name>
    <dbReference type="NCBI Taxonomy" id="1131564"/>
    <lineage>
        <taxon>Eukaryota</taxon>
        <taxon>Fungi</taxon>
        <taxon>Dikarya</taxon>
        <taxon>Ascomycota</taxon>
        <taxon>Pezizomycotina</taxon>
        <taxon>Eurotiomycetes</taxon>
        <taxon>Eurotiomycetidae</taxon>
        <taxon>Eurotiales</taxon>
        <taxon>Aspergillaceae</taxon>
        <taxon>Penicillium</taxon>
    </lineage>
</organism>
<feature type="transmembrane region" description="Helical" evidence="7">
    <location>
        <begin position="231"/>
        <end position="253"/>
    </location>
</feature>
<keyword evidence="5 7" id="KW-0472">Membrane</keyword>
<comment type="subcellular location">
    <subcellularLocation>
        <location evidence="1">Membrane</location>
        <topology evidence="1">Multi-pass membrane protein</topology>
    </subcellularLocation>
</comment>
<dbReference type="GO" id="GO:0022857">
    <property type="term" value="F:transmembrane transporter activity"/>
    <property type="evidence" value="ECO:0007669"/>
    <property type="project" value="InterPro"/>
</dbReference>
<feature type="transmembrane region" description="Helical" evidence="7">
    <location>
        <begin position="162"/>
        <end position="185"/>
    </location>
</feature>
<comment type="caution">
    <text evidence="9">The sequence shown here is derived from an EMBL/GenBank/DDBJ whole genome shotgun (WGS) entry which is preliminary data.</text>
</comment>
<comment type="similarity">
    <text evidence="6">Belongs to the major facilitator superfamily. Allantoate permease family.</text>
</comment>
<feature type="transmembrane region" description="Helical" evidence="7">
    <location>
        <begin position="302"/>
        <end position="326"/>
    </location>
</feature>
<keyword evidence="2" id="KW-0813">Transport</keyword>
<dbReference type="PANTHER" id="PTHR43791">
    <property type="entry name" value="PERMEASE-RELATED"/>
    <property type="match status" value="1"/>
</dbReference>
<sequence>MATDTKSAKSPPLNKTYGDSTIVVDSVNEESQTSINNANPRRSFRSFIWDTDTHLKSPAERRFLLKLDSAILSVGCLGFFMKYLDQGNMANAYVSGMQESLSMYGNEYTYAGTAYTVAYAVMQVPSTLIVQKVRPSIWLPTMEIGWAIFTFAQAGLQNVGELYAFRFLIGLFESSFFPVLLYVLGSWYTKTELAKRVALFHMTAPLGTAFGGYLQAAVYKNLDGAHGLAGWRWLYIICGCMTVPVGIATFFLLPDTPYTTRVWYLSKSERDLAEERVLKAGKAKPVKITLATFKKILSSWKWYVFVIGYVLYGESCGGSSYFAIWLKSERFSVVDRNLIPTGTSLISGACVVIWGFLSDYTGSRFAWVLIPLILTLLPNGILAVWPSSLALKEFAFLTVNIHLMTAVFYSWANEVCADDNEERAVVISSMNGFQYAVAAWLPIVIFPQTMAPTFRYGFPATFGLVIAAIIAVVVIQVFILRDKRKDRETPNTIQVTN</sequence>
<feature type="transmembrane region" description="Helical" evidence="7">
    <location>
        <begin position="338"/>
        <end position="358"/>
    </location>
</feature>